<dbReference type="GO" id="GO:0008270">
    <property type="term" value="F:zinc ion binding"/>
    <property type="evidence" value="ECO:0007669"/>
    <property type="project" value="UniProtKB-KW"/>
</dbReference>
<comment type="caution">
    <text evidence="5">The sequence shown here is derived from an EMBL/GenBank/DDBJ whole genome shotgun (WGS) entry which is preliminary data.</text>
</comment>
<keyword evidence="2" id="KW-0862">Zinc</keyword>
<dbReference type="SMART" id="SM00336">
    <property type="entry name" value="BBOX"/>
    <property type="match status" value="1"/>
</dbReference>
<dbReference type="Gene3D" id="3.30.160.60">
    <property type="entry name" value="Classic Zinc Finger"/>
    <property type="match status" value="1"/>
</dbReference>
<evidence type="ECO:0000256" key="2">
    <source>
        <dbReference type="ARBA" id="ARBA00022833"/>
    </source>
</evidence>
<keyword evidence="1 3" id="KW-0863">Zinc-finger</keyword>
<accession>A0A8J6L421</accession>
<dbReference type="Pfam" id="PF00643">
    <property type="entry name" value="zf-B_box"/>
    <property type="match status" value="1"/>
</dbReference>
<gene>
    <name evidence="5" type="ORF">LTLLF_208780</name>
</gene>
<dbReference type="EMBL" id="JAATJU010004255">
    <property type="protein sequence ID" value="KAH0519639.1"/>
    <property type="molecule type" value="Genomic_DNA"/>
</dbReference>
<evidence type="ECO:0000256" key="3">
    <source>
        <dbReference type="PROSITE-ProRule" id="PRU00024"/>
    </source>
</evidence>
<dbReference type="Proteomes" id="UP000710432">
    <property type="component" value="Unassembled WGS sequence"/>
</dbReference>
<name>A0A8J6L421_MICOH</name>
<keyword evidence="1 3" id="KW-0479">Metal-binding</keyword>
<evidence type="ECO:0000259" key="4">
    <source>
        <dbReference type="PROSITE" id="PS50119"/>
    </source>
</evidence>
<proteinExistence type="predicted"/>
<evidence type="ECO:0000313" key="6">
    <source>
        <dbReference type="Proteomes" id="UP000710432"/>
    </source>
</evidence>
<dbReference type="SUPFAM" id="SSF57845">
    <property type="entry name" value="B-box zinc-binding domain"/>
    <property type="match status" value="1"/>
</dbReference>
<dbReference type="AlphaFoldDB" id="A0A8J6L421"/>
<dbReference type="PROSITE" id="PS50119">
    <property type="entry name" value="ZF_BBOX"/>
    <property type="match status" value="1"/>
</dbReference>
<reference evidence="5" key="1">
    <citation type="submission" date="2020-03" db="EMBL/GenBank/DDBJ databases">
        <title>Studies in the Genomics of Life Span.</title>
        <authorList>
            <person name="Glass D."/>
        </authorList>
    </citation>
    <scope>NUCLEOTIDE SEQUENCE</scope>
    <source>
        <strain evidence="5">LTLLF</strain>
        <tissue evidence="5">Muscle</tissue>
    </source>
</reference>
<organism evidence="5 6">
    <name type="scientific">Microtus ochrogaster</name>
    <name type="common">Prairie vole</name>
    <dbReference type="NCBI Taxonomy" id="79684"/>
    <lineage>
        <taxon>Eukaryota</taxon>
        <taxon>Metazoa</taxon>
        <taxon>Chordata</taxon>
        <taxon>Craniata</taxon>
        <taxon>Vertebrata</taxon>
        <taxon>Euteleostomi</taxon>
        <taxon>Mammalia</taxon>
        <taxon>Eutheria</taxon>
        <taxon>Euarchontoglires</taxon>
        <taxon>Glires</taxon>
        <taxon>Rodentia</taxon>
        <taxon>Myomorpha</taxon>
        <taxon>Muroidea</taxon>
        <taxon>Cricetidae</taxon>
        <taxon>Arvicolinae</taxon>
        <taxon>Microtus</taxon>
    </lineage>
</organism>
<feature type="domain" description="B box-type" evidence="4">
    <location>
        <begin position="20"/>
        <end position="61"/>
    </location>
</feature>
<dbReference type="InterPro" id="IPR000315">
    <property type="entry name" value="Znf_B-box"/>
</dbReference>
<evidence type="ECO:0000313" key="5">
    <source>
        <dbReference type="EMBL" id="KAH0519639.1"/>
    </source>
</evidence>
<sequence>MIVERAQDLYSFTGNSNSQETNTRCDQHNQVLTFFCEDDLQLLCDQCMELGSHNNHQVTPMHRLPLTTGESFTD</sequence>
<protein>
    <submittedName>
        <fullName evidence="5">Tripartite motif-containing protein 75</fullName>
    </submittedName>
</protein>
<evidence type="ECO:0000256" key="1">
    <source>
        <dbReference type="ARBA" id="ARBA00022771"/>
    </source>
</evidence>